<evidence type="ECO:0000259" key="1">
    <source>
        <dbReference type="Pfam" id="PF19576"/>
    </source>
</evidence>
<dbReference type="Pfam" id="PF19576">
    <property type="entry name" value="Acyltransf_2"/>
    <property type="match status" value="1"/>
</dbReference>
<evidence type="ECO:0000313" key="2">
    <source>
        <dbReference type="EMBL" id="MBB4034832.1"/>
    </source>
</evidence>
<name>A0A840CQI8_9BACT</name>
<dbReference type="Proteomes" id="UP000555103">
    <property type="component" value="Unassembled WGS sequence"/>
</dbReference>
<evidence type="ECO:0000313" key="3">
    <source>
        <dbReference type="Proteomes" id="UP000555103"/>
    </source>
</evidence>
<keyword evidence="3" id="KW-1185">Reference proteome</keyword>
<accession>A0A840CQI8</accession>
<reference evidence="2 3" key="1">
    <citation type="submission" date="2020-08" db="EMBL/GenBank/DDBJ databases">
        <title>Genomic Encyclopedia of Type Strains, Phase IV (KMG-IV): sequencing the most valuable type-strain genomes for metagenomic binning, comparative biology and taxonomic classification.</title>
        <authorList>
            <person name="Goeker M."/>
        </authorList>
    </citation>
    <scope>NUCLEOTIDE SEQUENCE [LARGE SCALE GENOMIC DNA]</scope>
    <source>
        <strain evidence="2 3">DSM 104969</strain>
    </source>
</reference>
<feature type="domain" description="Putative acyltransferase ACT14924-like acyltransferase" evidence="1">
    <location>
        <begin position="22"/>
        <end position="267"/>
    </location>
</feature>
<dbReference type="AlphaFoldDB" id="A0A840CQI8"/>
<organism evidence="2 3">
    <name type="scientific">Dysgonomonas hofstadii</name>
    <dbReference type="NCBI Taxonomy" id="637886"/>
    <lineage>
        <taxon>Bacteria</taxon>
        <taxon>Pseudomonadati</taxon>
        <taxon>Bacteroidota</taxon>
        <taxon>Bacteroidia</taxon>
        <taxon>Bacteroidales</taxon>
        <taxon>Dysgonomonadaceae</taxon>
        <taxon>Dysgonomonas</taxon>
    </lineage>
</organism>
<dbReference type="EMBL" id="JACIEP010000002">
    <property type="protein sequence ID" value="MBB4034832.1"/>
    <property type="molecule type" value="Genomic_DNA"/>
</dbReference>
<protein>
    <submittedName>
        <fullName evidence="2">Putative hemolysin</fullName>
    </submittedName>
</protein>
<dbReference type="RefSeq" id="WP_183305775.1">
    <property type="nucleotide sequence ID" value="NZ_JACIEP010000002.1"/>
</dbReference>
<comment type="caution">
    <text evidence="2">The sequence shown here is derived from an EMBL/GenBank/DDBJ whole genome shotgun (WGS) entry which is preliminary data.</text>
</comment>
<proteinExistence type="predicted"/>
<dbReference type="InterPro" id="IPR045746">
    <property type="entry name" value="ACT14924-like_Acyltransf_dom"/>
</dbReference>
<gene>
    <name evidence="2" type="ORF">GGR21_000719</name>
</gene>
<sequence length="276" mass="32559">MQSRYIAKVDIAQFFAEQFPGKKFPAFVVNLIRKILREKDINTLFINAPGKKNLDFIDSCMEQLRFSCNVVGKENLPAFSAGKFIFVSNHPQGGAEAICMAYILGHQYNGNIKFYANEFLTILEPLKEMFLPIYKHQRQNRDNIHRIKEFYETDYHLIVFPAGVTAYKSKGKITDHEWHKNFIKEAINYQRDVVPLYFEARNSNLFYCIENFRKRIRSKVNFEVLLFANEFFKQRGNTFTLYIGRPIPWQTFGQVKNHKEWADRVREVVFNLPEKG</sequence>